<comment type="cofactor">
    <cofactor evidence="1">
        <name>thiamine diphosphate</name>
        <dbReference type="ChEBI" id="CHEBI:58937"/>
    </cofactor>
</comment>
<dbReference type="SUPFAM" id="SSF52922">
    <property type="entry name" value="TK C-terminal domain-like"/>
    <property type="match status" value="1"/>
</dbReference>
<proteinExistence type="predicted"/>
<dbReference type="Gene3D" id="3.40.50.970">
    <property type="match status" value="3"/>
</dbReference>
<dbReference type="EMBL" id="LT607752">
    <property type="protein sequence ID" value="SCG80837.1"/>
    <property type="molecule type" value="Genomic_DNA"/>
</dbReference>
<dbReference type="GO" id="GO:0004591">
    <property type="term" value="F:oxoglutarate dehydrogenase (succinyl-transferring) activity"/>
    <property type="evidence" value="ECO:0007669"/>
    <property type="project" value="UniProtKB-EC"/>
</dbReference>
<sequence>MVARTESPRPVVSEWATVASVGNADRVTTPQDLDDRFRETLGALPEPERRCDPAQPVRPGAALTGRQLLALFDAQVTSRQLDLAGRWLRSFDEGFYTIGSAGHEANAAVAAALRPTDPALLHYRSGAFYCLRAAQASGSFPGGGTPAEGVPDRDADADPATTAPHPDGVPVAGHFSDGVAVSPPPAGPVTYRVGADGTAEPVPRHRPTPTAPGPVPAVTDPAQTSASTDPTSASADPADPASTDPDLTDPASTGPGHTGPGDVTPAGAADRGAAAGTPSAPADRPVPAPATGPAERPPGDRDEWEQAYAEAARDVLSGMVASARDPIAGGRHKVFGRADLAVVPTTSTIASHLPRAVGLGLAVERLRRIDTAGRRDDPAGPPRSPWPRDAIVVCSFGDASVNHASATAAFNTAGWYDHTGLRIPVLFVCEDNGLGISVRSPDGWVERTLRARPGVRYFTVDGTDPVAAYTVAAEAAGWVRRHRRPAVLHLRTVRLLGHAGADAERAYRSTAEIAADEARDPVLATARLLVEAGVATGEELLARYDEQGWQVRRTAEEVLDEPKLATPAEVVAPLSPRRPLRVATAVARAAERAAGPDAASRAEAFGGKPPELAGPLTLAQSINAALADGMLSHPQLAVFGEDVAAKGGVYGVTKGLRERFGAARVFDTLLDETSVLGLGLGAGLAGMLPVPEIQYLAYLHNAEDQLRGEAATMQFFSQGAFRNPMVVRVPGLAYQEGFGGHFHNDNSVAVLRDVPGLVVAVPARPDDAAPLLRTCLAAAVVDGTVSVFLEPIALYHTRDLYEPGDGEWMGPYTEPGAWAAGHVPIGRARVYGVGSAEDITIVTFGNGVRMSLRAASTLADEGIGSRVVDLRWLAPLPVADLIREASATGRVLVVDETRRSGGVGEGILATLVDAGYVGAARRVAAVDSFVPLGPAARQVLVSEDAITQGARTLLAR</sequence>
<dbReference type="GO" id="GO:0000287">
    <property type="term" value="F:magnesium ion binding"/>
    <property type="evidence" value="ECO:0007669"/>
    <property type="project" value="UniProtKB-ARBA"/>
</dbReference>
<gene>
    <name evidence="8" type="ORF">GA0070623_5229</name>
</gene>
<dbReference type="InterPro" id="IPR009014">
    <property type="entry name" value="Transketo_C/PFOR_II"/>
</dbReference>
<dbReference type="GO" id="GO:0007584">
    <property type="term" value="P:response to nutrient"/>
    <property type="evidence" value="ECO:0007669"/>
    <property type="project" value="TreeGrafter"/>
</dbReference>
<dbReference type="Pfam" id="PF00676">
    <property type="entry name" value="E1_dh"/>
    <property type="match status" value="1"/>
</dbReference>
<accession>A0A1C5KDW4</accession>
<comment type="catalytic activity">
    <reaction evidence="5">
        <text>N(6)-[(R)-lipoyl]-L-lysyl-[protein] + 2-oxoglutarate + H(+) = N(6)-[(R)-S(8)-succinyldihydrolipoyl]-L-lysyl-[protein] + CO2</text>
        <dbReference type="Rhea" id="RHEA:12188"/>
        <dbReference type="Rhea" id="RHEA-COMP:10474"/>
        <dbReference type="Rhea" id="RHEA-COMP:20092"/>
        <dbReference type="ChEBI" id="CHEBI:15378"/>
        <dbReference type="ChEBI" id="CHEBI:16526"/>
        <dbReference type="ChEBI" id="CHEBI:16810"/>
        <dbReference type="ChEBI" id="CHEBI:83099"/>
        <dbReference type="ChEBI" id="CHEBI:83120"/>
        <dbReference type="EC" id="1.2.4.2"/>
    </reaction>
</comment>
<feature type="region of interest" description="Disordered" evidence="6">
    <location>
        <begin position="140"/>
        <end position="303"/>
    </location>
</feature>
<dbReference type="AlphaFoldDB" id="A0A1C5KDW4"/>
<dbReference type="GO" id="GO:0006099">
    <property type="term" value="P:tricarboxylic acid cycle"/>
    <property type="evidence" value="ECO:0007669"/>
    <property type="project" value="UniProtKB-KW"/>
</dbReference>
<dbReference type="Pfam" id="PF02779">
    <property type="entry name" value="Transket_pyr"/>
    <property type="match status" value="1"/>
</dbReference>
<evidence type="ECO:0000256" key="3">
    <source>
        <dbReference type="ARBA" id="ARBA00023002"/>
    </source>
</evidence>
<reference evidence="9" key="1">
    <citation type="submission" date="2016-06" db="EMBL/GenBank/DDBJ databases">
        <authorList>
            <person name="Varghese N."/>
            <person name="Submissions Spin"/>
        </authorList>
    </citation>
    <scope>NUCLEOTIDE SEQUENCE [LARGE SCALE GENOMIC DNA]</scope>
    <source>
        <strain evidence="9">DSM 44983</strain>
    </source>
</reference>
<evidence type="ECO:0000256" key="4">
    <source>
        <dbReference type="ARBA" id="ARBA00023052"/>
    </source>
</evidence>
<evidence type="ECO:0000256" key="5">
    <source>
        <dbReference type="ARBA" id="ARBA00051911"/>
    </source>
</evidence>
<keyword evidence="9" id="KW-1185">Reference proteome</keyword>
<keyword evidence="3" id="KW-0560">Oxidoreductase</keyword>
<feature type="compositionally biased region" description="Low complexity" evidence="6">
    <location>
        <begin position="216"/>
        <end position="251"/>
    </location>
</feature>
<dbReference type="SMART" id="SM00861">
    <property type="entry name" value="Transket_pyr"/>
    <property type="match status" value="1"/>
</dbReference>
<dbReference type="GO" id="GO:0009083">
    <property type="term" value="P:branched-chain amino acid catabolic process"/>
    <property type="evidence" value="ECO:0007669"/>
    <property type="project" value="TreeGrafter"/>
</dbReference>
<name>A0A1C5KDW4_9ACTN</name>
<evidence type="ECO:0000313" key="8">
    <source>
        <dbReference type="EMBL" id="SCG80837.1"/>
    </source>
</evidence>
<dbReference type="Gene3D" id="3.40.50.920">
    <property type="match status" value="1"/>
</dbReference>
<keyword evidence="2" id="KW-0816">Tricarboxylic acid cycle</keyword>
<protein>
    <submittedName>
        <fullName evidence="8">2-oxoisovalerate dehydrogenase E1 component</fullName>
    </submittedName>
</protein>
<dbReference type="InterPro" id="IPR001017">
    <property type="entry name" value="DH_E1"/>
</dbReference>
<evidence type="ECO:0000256" key="6">
    <source>
        <dbReference type="SAM" id="MobiDB-lite"/>
    </source>
</evidence>
<dbReference type="PANTHER" id="PTHR42980:SF1">
    <property type="entry name" value="2-OXOISOVALERATE DEHYDROGENASE SUBUNIT BETA, MITOCHONDRIAL"/>
    <property type="match status" value="1"/>
</dbReference>
<evidence type="ECO:0000259" key="7">
    <source>
        <dbReference type="SMART" id="SM00861"/>
    </source>
</evidence>
<feature type="compositionally biased region" description="Low complexity" evidence="6">
    <location>
        <begin position="266"/>
        <end position="276"/>
    </location>
</feature>
<dbReference type="SUPFAM" id="SSF52518">
    <property type="entry name" value="Thiamin diphosphate-binding fold (THDP-binding)"/>
    <property type="match status" value="2"/>
</dbReference>
<keyword evidence="4" id="KW-0786">Thiamine pyrophosphate</keyword>
<dbReference type="Pfam" id="PF02780">
    <property type="entry name" value="Transketolase_C"/>
    <property type="match status" value="1"/>
</dbReference>
<evidence type="ECO:0000256" key="1">
    <source>
        <dbReference type="ARBA" id="ARBA00001964"/>
    </source>
</evidence>
<dbReference type="InterPro" id="IPR033248">
    <property type="entry name" value="Transketolase_C"/>
</dbReference>
<organism evidence="8 9">
    <name type="scientific">Micromonospora rifamycinica</name>
    <dbReference type="NCBI Taxonomy" id="291594"/>
    <lineage>
        <taxon>Bacteria</taxon>
        <taxon>Bacillati</taxon>
        <taxon>Actinomycetota</taxon>
        <taxon>Actinomycetes</taxon>
        <taxon>Micromonosporales</taxon>
        <taxon>Micromonosporaceae</taxon>
        <taxon>Micromonospora</taxon>
    </lineage>
</organism>
<evidence type="ECO:0000256" key="2">
    <source>
        <dbReference type="ARBA" id="ARBA00022532"/>
    </source>
</evidence>
<dbReference type="InterPro" id="IPR029061">
    <property type="entry name" value="THDP-binding"/>
</dbReference>
<dbReference type="Proteomes" id="UP000198226">
    <property type="component" value="Chromosome I"/>
</dbReference>
<dbReference type="PANTHER" id="PTHR42980">
    <property type="entry name" value="2-OXOISOVALERATE DEHYDROGENASE SUBUNIT BETA-RELATED"/>
    <property type="match status" value="1"/>
</dbReference>
<feature type="domain" description="Transketolase-like pyrimidine-binding" evidence="7">
    <location>
        <begin position="616"/>
        <end position="797"/>
    </location>
</feature>
<evidence type="ECO:0000313" key="9">
    <source>
        <dbReference type="Proteomes" id="UP000198226"/>
    </source>
</evidence>
<dbReference type="InterPro" id="IPR005475">
    <property type="entry name" value="Transketolase-like_Pyr-bd"/>
</dbReference>